<dbReference type="AlphaFoldDB" id="A0A0N0LY64"/>
<organism evidence="1 2">
    <name type="scientific">Pseudoalteromonas porphyrae</name>
    <dbReference type="NCBI Taxonomy" id="187330"/>
    <lineage>
        <taxon>Bacteria</taxon>
        <taxon>Pseudomonadati</taxon>
        <taxon>Pseudomonadota</taxon>
        <taxon>Gammaproteobacteria</taxon>
        <taxon>Alteromonadales</taxon>
        <taxon>Pseudoalteromonadaceae</taxon>
        <taxon>Pseudoalteromonas</taxon>
    </lineage>
</organism>
<dbReference type="STRING" id="187330.AMS58_07105"/>
<proteinExistence type="predicted"/>
<accession>A0A0N0LY64</accession>
<sequence length="1214" mass="130889">MEFKKSLLALSVVAVLSGCGGSSDNKKPEITDPVVTDPVTPVVSEAQVKGVASKGTLKNAQLTFYKYENGEAIELTADELGDSSLVTDETGHYSVSLKGVAGLVKVKVSASQDTASPTIMVCDAPVGCGKNEADQTIAYGDDVNLTVQDPEFSLTSILNLPQGESNSENTSNITPLTHIATELAQSRGAITEQTISDAHSQIANVFGLIGALNSLAPTAIENPSAILNEENISAVRYALINAGIANALYSDAGTDNVSAKLSSAITDLVAADGGILVTNAADDDDEFEFSVEDVLSGAEQATLQLIEIIKKDPQLVTELSGLDALEQLVTNLVNEKKAKAAEAGDSGRIKGKVSDQTQGDAIAKAAAMVNDIRLFANLFDVTKSSGADFESEGEKFVSLVESAGDMVAEQGDSFALLSDVIEAVTQINQQRQETDNSATMFDLKDYLSTGGAGTVILDEENLTFKVTAAAGTESLTLDIAINALQDNQQYQLALSGMAENDAVKFEITQGSHATISLDRAVTRAQIEAGDVDAEPIKGELSLTVELAQKSTETVTNPISFKGALTGELLPVNVYSADTSNYDAETAWDYTLEQDTLILPKMVSLSGEFSSLQGEMIKATATVNIKDLAAYTPPELKGFGKLKEDIAAVVVNEANSQLSLSVNNDETVTDYTYSKTSEQAGNWKIEAQRTTDIEGYFQGEFKREVFTFDGVQYYYYNFHNTNNDQTYGFVEYIEQSESSQLFVIRQTYQYFTDYRDGVLTTKSGNEVNVDELHFFRSQNEFFSYDEAVNNLLIRINADPATLNNISDYFNNELNGGFGVAVGGEGDYRLINDDAQISAGANVDLDAYLVSPILDELLTISVSNNANNLTATVEGSSSQDVVSVVRTDEFNVSVNSTRTYSGGESTQSQLVSSSKATALGDELLVASWRSYNQQPTLQMGQLYRPIDTNADQIADHYQCYGAVFSNEAGEYVDGSGQLIDFDTYESYCGEYESLASAIRYDSEIGSFGINSNFATFTAVDVFTAQIGGFRGPWLPQPNEGDSFQARTFYGHVDGLGKVAADFTRPEHMDWAVDGEYKIDMYLAQPELGTVVEDEDTFLDINAALNVQVKVGEYNLDLNLSGERTDLDDGKLALDVKYQLPNSDKQRSFMVKYDTKLETLSAVNAENVTLMLAESDGGDTAEQVLGTIMVGDEKAAEIVKREGLVLIVYTNGTVESL</sequence>
<dbReference type="RefSeq" id="WP_054455116.1">
    <property type="nucleotide sequence ID" value="NZ_LHPH01000018.1"/>
</dbReference>
<evidence type="ECO:0000313" key="1">
    <source>
        <dbReference type="EMBL" id="KPH61378.1"/>
    </source>
</evidence>
<dbReference type="PROSITE" id="PS51257">
    <property type="entry name" value="PROKAR_LIPOPROTEIN"/>
    <property type="match status" value="1"/>
</dbReference>
<comment type="caution">
    <text evidence="1">The sequence shown here is derived from an EMBL/GenBank/DDBJ whole genome shotgun (WGS) entry which is preliminary data.</text>
</comment>
<name>A0A0N0LY64_9GAMM</name>
<keyword evidence="2" id="KW-1185">Reference proteome</keyword>
<protein>
    <submittedName>
        <fullName evidence="1">Uncharacterized protein</fullName>
    </submittedName>
</protein>
<dbReference type="Proteomes" id="UP000037848">
    <property type="component" value="Unassembled WGS sequence"/>
</dbReference>
<dbReference type="PATRIC" id="fig|187330.3.peg.1393"/>
<evidence type="ECO:0000313" key="2">
    <source>
        <dbReference type="Proteomes" id="UP000037848"/>
    </source>
</evidence>
<dbReference type="OrthoDB" id="6283631at2"/>
<gene>
    <name evidence="1" type="ORF">ADS77_14815</name>
</gene>
<reference evidence="1 2" key="1">
    <citation type="submission" date="2015-08" db="EMBL/GenBank/DDBJ databases">
        <title>Draft Genome Sequence of Pseudoalteromonas porphyrae UCD-SED14.</title>
        <authorList>
            <person name="Coil D.A."/>
            <person name="Jospin G."/>
            <person name="Lee R.D."/>
            <person name="Eisen J.A."/>
        </authorList>
    </citation>
    <scope>NUCLEOTIDE SEQUENCE [LARGE SCALE GENOMIC DNA]</scope>
    <source>
        <strain evidence="1 2">UCD-SED14</strain>
    </source>
</reference>
<dbReference type="EMBL" id="LHPH01000018">
    <property type="protein sequence ID" value="KPH61378.1"/>
    <property type="molecule type" value="Genomic_DNA"/>
</dbReference>